<keyword evidence="2" id="KW-1185">Reference proteome</keyword>
<reference evidence="1" key="1">
    <citation type="submission" date="2017-11" db="EMBL/GenBank/DDBJ databases">
        <authorList>
            <person name="Kajale S.C."/>
            <person name="Sharma A."/>
        </authorList>
    </citation>
    <scope>NUCLEOTIDE SEQUENCE</scope>
    <source>
        <strain evidence="1">LS1_42</strain>
    </source>
</reference>
<comment type="caution">
    <text evidence="1">The sequence shown here is derived from an EMBL/GenBank/DDBJ whole genome shotgun (WGS) entry which is preliminary data.</text>
</comment>
<dbReference type="InterPro" id="IPR014710">
    <property type="entry name" value="RmlC-like_jellyroll"/>
</dbReference>
<dbReference type="Proteomes" id="UP000766904">
    <property type="component" value="Unassembled WGS sequence"/>
</dbReference>
<gene>
    <name evidence="1" type="ORF">CV102_13905</name>
</gene>
<evidence type="ECO:0000313" key="1">
    <source>
        <dbReference type="EMBL" id="TYL37827.1"/>
    </source>
</evidence>
<sequence length="115" mass="12958">MVGELQVKSFESPDETVTFDNGQAKSVQFGDGTFWLYRLDPGWKFSRDNAPELETENCPSPHRWYMLDGKMTVEMDNGTRETLEGGDVALIPPGHDAWTVGDEQVVAFEEEVSEQ</sequence>
<dbReference type="Gene3D" id="2.60.120.10">
    <property type="entry name" value="Jelly Rolls"/>
    <property type="match status" value="1"/>
</dbReference>
<dbReference type="RefSeq" id="WP_148858604.1">
    <property type="nucleotide sequence ID" value="NZ_PHNJ01000007.1"/>
</dbReference>
<dbReference type="OrthoDB" id="189706at2157"/>
<name>A0A8J8Q2Q4_9EURY</name>
<evidence type="ECO:0000313" key="2">
    <source>
        <dbReference type="Proteomes" id="UP000766904"/>
    </source>
</evidence>
<dbReference type="InterPro" id="IPR011051">
    <property type="entry name" value="RmlC_Cupin_sf"/>
</dbReference>
<protein>
    <submittedName>
        <fullName evidence="1">Cupin</fullName>
    </submittedName>
</protein>
<accession>A0A8J8Q2Q4</accession>
<organism evidence="1 2">
    <name type="scientific">Natronococcus pandeyae</name>
    <dbReference type="NCBI Taxonomy" id="2055836"/>
    <lineage>
        <taxon>Archaea</taxon>
        <taxon>Methanobacteriati</taxon>
        <taxon>Methanobacteriota</taxon>
        <taxon>Stenosarchaea group</taxon>
        <taxon>Halobacteria</taxon>
        <taxon>Halobacteriales</taxon>
        <taxon>Natrialbaceae</taxon>
        <taxon>Natronococcus</taxon>
    </lineage>
</organism>
<dbReference type="SUPFAM" id="SSF51182">
    <property type="entry name" value="RmlC-like cupins"/>
    <property type="match status" value="1"/>
</dbReference>
<proteinExistence type="predicted"/>
<dbReference type="AlphaFoldDB" id="A0A8J8Q2Q4"/>
<dbReference type="EMBL" id="PHNJ01000007">
    <property type="protein sequence ID" value="TYL37827.1"/>
    <property type="molecule type" value="Genomic_DNA"/>
</dbReference>